<keyword evidence="1" id="KW-0472">Membrane</keyword>
<geneLocation type="plasmid" evidence="3">
    <name>pNITHX1</name>
</geneLocation>
<organism evidence="2 3">
    <name type="scientific">Nitrobacter hamburgensis (strain DSM 10229 / NCIMB 13809 / X14)</name>
    <dbReference type="NCBI Taxonomy" id="323097"/>
    <lineage>
        <taxon>Bacteria</taxon>
        <taxon>Pseudomonadati</taxon>
        <taxon>Pseudomonadota</taxon>
        <taxon>Alphaproteobacteria</taxon>
        <taxon>Hyphomicrobiales</taxon>
        <taxon>Nitrobacteraceae</taxon>
        <taxon>Nitrobacter</taxon>
    </lineage>
</organism>
<dbReference type="HOGENOM" id="CLU_2396652_0_0_5"/>
<keyword evidence="1" id="KW-0812">Transmembrane</keyword>
<name>Q1QGA4_NITHX</name>
<keyword evidence="2" id="KW-0614">Plasmid</keyword>
<accession>Q1QGA4</accession>
<feature type="transmembrane region" description="Helical" evidence="1">
    <location>
        <begin position="31"/>
        <end position="48"/>
    </location>
</feature>
<dbReference type="KEGG" id="nha:Nham_4091"/>
<evidence type="ECO:0000256" key="1">
    <source>
        <dbReference type="SAM" id="Phobius"/>
    </source>
</evidence>
<gene>
    <name evidence="2" type="ordered locus">Nham_4091</name>
</gene>
<reference evidence="3" key="1">
    <citation type="submission" date="2006-03" db="EMBL/GenBank/DDBJ databases">
        <title>Complete sequence of plasmid 1 of Nitrobacter hamburgensis X14.</title>
        <authorList>
            <consortium name="US DOE Joint Genome Institute"/>
            <person name="Copeland A."/>
            <person name="Lucas S."/>
            <person name="Lapidus A."/>
            <person name="Barry K."/>
            <person name="Detter J.C."/>
            <person name="Glavina del Rio T."/>
            <person name="Hammon N."/>
            <person name="Israni S."/>
            <person name="Dalin E."/>
            <person name="Tice H."/>
            <person name="Pitluck S."/>
            <person name="Chain P."/>
            <person name="Malfatti S."/>
            <person name="Shin M."/>
            <person name="Vergez L."/>
            <person name="Schmutz J."/>
            <person name="Larimer F."/>
            <person name="Land M."/>
            <person name="Hauser L."/>
            <person name="Kyrpides N."/>
            <person name="Ivanova N."/>
            <person name="Ward B."/>
            <person name="Arp D."/>
            <person name="Klotz M."/>
            <person name="Stein L."/>
            <person name="O'Mullan G."/>
            <person name="Starkenburg S."/>
            <person name="Sayavedra L."/>
            <person name="Poret-Peterson A.T."/>
            <person name="Gentry M.E."/>
            <person name="Bruce D."/>
            <person name="Richardson P."/>
        </authorList>
    </citation>
    <scope>NUCLEOTIDE SEQUENCE [LARGE SCALE GENOMIC DNA]</scope>
    <source>
        <strain evidence="3">DSM 10229 / NCIMB 13809 / X14</strain>
        <plasmid evidence="3">Plasmid pNITHX1</plasmid>
    </source>
</reference>
<protein>
    <submittedName>
        <fullName evidence="2">Uncharacterized protein</fullName>
    </submittedName>
</protein>
<proteinExistence type="predicted"/>
<dbReference type="AlphaFoldDB" id="Q1QGA4"/>
<keyword evidence="1" id="KW-1133">Transmembrane helix</keyword>
<evidence type="ECO:0000313" key="2">
    <source>
        <dbReference type="EMBL" id="ABE64743.1"/>
    </source>
</evidence>
<dbReference type="EMBL" id="CP000320">
    <property type="protein sequence ID" value="ABE64743.1"/>
    <property type="molecule type" value="Genomic_DNA"/>
</dbReference>
<evidence type="ECO:0000313" key="3">
    <source>
        <dbReference type="Proteomes" id="UP000001953"/>
    </source>
</evidence>
<dbReference type="Proteomes" id="UP000001953">
    <property type="component" value="Plasmid 1"/>
</dbReference>
<keyword evidence="3" id="KW-1185">Reference proteome</keyword>
<sequence>MRPAAFLLATHLHEAAIVETPFADEDHLHRGIIVIAMGFLVCASRSLLRYRKSFIQKVYILGSSNDDDRERSAISVSPIIVVRDARSTMSWET</sequence>